<evidence type="ECO:0000313" key="5">
    <source>
        <dbReference type="EMBL" id="SEF77384.1"/>
    </source>
</evidence>
<evidence type="ECO:0000313" key="6">
    <source>
        <dbReference type="Proteomes" id="UP000236728"/>
    </source>
</evidence>
<dbReference type="OrthoDB" id="9757939at2"/>
<dbReference type="InterPro" id="IPR006311">
    <property type="entry name" value="TAT_signal"/>
</dbReference>
<evidence type="ECO:0000256" key="2">
    <source>
        <dbReference type="SAM" id="SignalP"/>
    </source>
</evidence>
<dbReference type="InterPro" id="IPR049046">
    <property type="entry name" value="Beta-AFase-like_GH127_middle"/>
</dbReference>
<keyword evidence="2" id="KW-0732">Signal</keyword>
<evidence type="ECO:0000256" key="1">
    <source>
        <dbReference type="SAM" id="MobiDB-lite"/>
    </source>
</evidence>
<protein>
    <recommendedName>
        <fullName evidence="7">DUF1680 family protein</fullName>
    </recommendedName>
</protein>
<evidence type="ECO:0000259" key="3">
    <source>
        <dbReference type="Pfam" id="PF07944"/>
    </source>
</evidence>
<accession>A0A1H5UQX5</accession>
<evidence type="ECO:0008006" key="7">
    <source>
        <dbReference type="Google" id="ProtNLM"/>
    </source>
</evidence>
<dbReference type="PANTHER" id="PTHR31151:SF0">
    <property type="entry name" value="PROLINE-TRNA LIGASE (DUF1680)"/>
    <property type="match status" value="1"/>
</dbReference>
<feature type="domain" description="Non-reducing end beta-L-arabinofuranosidase-like GH127 catalytic" evidence="3">
    <location>
        <begin position="92"/>
        <end position="465"/>
    </location>
</feature>
<name>A0A1H5UQX5_9BACT</name>
<feature type="chain" id="PRO_5009286435" description="DUF1680 family protein" evidence="2">
    <location>
        <begin position="31"/>
        <end position="674"/>
    </location>
</feature>
<dbReference type="Proteomes" id="UP000236728">
    <property type="component" value="Unassembled WGS sequence"/>
</dbReference>
<dbReference type="Pfam" id="PF07944">
    <property type="entry name" value="Beta-AFase-like_GH127_cat"/>
    <property type="match status" value="1"/>
</dbReference>
<organism evidence="5 6">
    <name type="scientific">Bryocella elongata</name>
    <dbReference type="NCBI Taxonomy" id="863522"/>
    <lineage>
        <taxon>Bacteria</taxon>
        <taxon>Pseudomonadati</taxon>
        <taxon>Acidobacteriota</taxon>
        <taxon>Terriglobia</taxon>
        <taxon>Terriglobales</taxon>
        <taxon>Acidobacteriaceae</taxon>
        <taxon>Bryocella</taxon>
    </lineage>
</organism>
<gene>
    <name evidence="5" type="ORF">SAMN05421819_1141</name>
</gene>
<dbReference type="InterPro" id="IPR012878">
    <property type="entry name" value="Beta-AFase-like_GH127_cat"/>
</dbReference>
<dbReference type="InterPro" id="IPR008928">
    <property type="entry name" value="6-hairpin_glycosidase_sf"/>
</dbReference>
<keyword evidence="6" id="KW-1185">Reference proteome</keyword>
<dbReference type="PROSITE" id="PS51318">
    <property type="entry name" value="TAT"/>
    <property type="match status" value="1"/>
</dbReference>
<sequence>MKPIPFTRRAFTKGLALTPLGLASSSTAFSESHAPAAHEQLTTAQPLRRVPKTAAEYNRHPPIREADPFAEPLTFNFRRATPRLRPFALNEITLAAGPLQHARDWNRGYMLRLSNDRLLHNFRLTAGLPSKAEPLGGWEAPSAELRGHFVGHYLSACALLYATTKDSEIKIRADGLVAGIAECQTALNANGYVSAFPAELFVRLDKREKVWAPFYTLHKIMAGLLDMKQFGDNEQALVILLQLAAWVDAWTALRTEEHMQDILETEYGGMSEVLYSLSGLTGDPRWATAGDRFVKKAFFTPLAKRQDELKGLHCNTHMPQVVGAARRYELSSDHRFADVSEFFFETVAGARTYAAGGSGNTEGWLTNANRLALEMTPSSHHQECCCAYNMMKLARHLYQWSGDTRLIDYYERNLLNHRLGAIAPGTGLTTYFLSMSPGAWKTTCTEDQTFWCCTGTALEEYSKLNDSIYFHDEEAIYVNLYAASRLHWQERDIALEQETQFPDSDRTKLTVRATTSKPWSLKLRIPSWTTNENVVTLNDRKFEVSGAPGSYFTITRIWHPGDRVELTMPMRLTVEPLHDDPSQLAFLYGPLVLAGQLGEAPSDFDLRHHQGPEIQEAPPIRVPTLSARGRPAETLLEPIPGHTLAFQARDQSEPISLIPLNRSWGRFAVYWTVT</sequence>
<dbReference type="Pfam" id="PF20736">
    <property type="entry name" value="Glyco_hydro127M"/>
    <property type="match status" value="1"/>
</dbReference>
<dbReference type="GO" id="GO:0005975">
    <property type="term" value="P:carbohydrate metabolic process"/>
    <property type="evidence" value="ECO:0007669"/>
    <property type="project" value="InterPro"/>
</dbReference>
<dbReference type="PANTHER" id="PTHR31151">
    <property type="entry name" value="PROLINE-TRNA LIGASE (DUF1680)"/>
    <property type="match status" value="1"/>
</dbReference>
<reference evidence="5 6" key="1">
    <citation type="submission" date="2016-10" db="EMBL/GenBank/DDBJ databases">
        <authorList>
            <person name="de Groot N.N."/>
        </authorList>
    </citation>
    <scope>NUCLEOTIDE SEQUENCE [LARGE SCALE GENOMIC DNA]</scope>
    <source>
        <strain evidence="5 6">DSM 22489</strain>
    </source>
</reference>
<feature type="signal peptide" evidence="2">
    <location>
        <begin position="1"/>
        <end position="30"/>
    </location>
</feature>
<dbReference type="EMBL" id="FNVA01000001">
    <property type="protein sequence ID" value="SEF77384.1"/>
    <property type="molecule type" value="Genomic_DNA"/>
</dbReference>
<feature type="region of interest" description="Disordered" evidence="1">
    <location>
        <begin position="31"/>
        <end position="50"/>
    </location>
</feature>
<feature type="domain" description="Non-reducing end beta-L-arabinofuranosidase-like GH127 middle" evidence="4">
    <location>
        <begin position="476"/>
        <end position="570"/>
    </location>
</feature>
<dbReference type="AlphaFoldDB" id="A0A1H5UQX5"/>
<proteinExistence type="predicted"/>
<dbReference type="SUPFAM" id="SSF48208">
    <property type="entry name" value="Six-hairpin glycosidases"/>
    <property type="match status" value="1"/>
</dbReference>
<evidence type="ECO:0000259" key="4">
    <source>
        <dbReference type="Pfam" id="PF20736"/>
    </source>
</evidence>
<dbReference type="RefSeq" id="WP_160115013.1">
    <property type="nucleotide sequence ID" value="NZ_FNVA01000001.1"/>
</dbReference>